<reference evidence="4 6" key="3">
    <citation type="submission" date="2024-09" db="EMBL/GenBank/DDBJ databases">
        <title>Genomes of Rahnella.</title>
        <authorList>
            <person name="Mnguni F.C."/>
            <person name="Shin G.Y."/>
            <person name="Coutinho T."/>
        </authorList>
    </citation>
    <scope>NUCLEOTIDE SEQUENCE [LARGE SCALE GENOMIC DNA]</scope>
    <source>
        <strain evidence="4 6">20WA0057</strain>
    </source>
</reference>
<reference evidence="5" key="1">
    <citation type="submission" date="2011-01" db="EMBL/GenBank/DDBJ databases">
        <title>Complete sequence of chromosome of Rahnella sp. Y9602.</title>
        <authorList>
            <consortium name="US DOE Joint Genome Institute"/>
            <person name="Lucas S."/>
            <person name="Copeland A."/>
            <person name="Lapidus A."/>
            <person name="Cheng J.-F."/>
            <person name="Goodwin L."/>
            <person name="Pitluck S."/>
            <person name="Lu M."/>
            <person name="Detter J.C."/>
            <person name="Han C."/>
            <person name="Tapia R."/>
            <person name="Land M."/>
            <person name="Hauser L."/>
            <person name="Kyrpides N."/>
            <person name="Ivanova N."/>
            <person name="Ovchinnikova G."/>
            <person name="Pagani I."/>
            <person name="Sobecky P.A."/>
            <person name="Martinez R.J."/>
            <person name="Woyke T."/>
        </authorList>
    </citation>
    <scope>NUCLEOTIDE SEQUENCE [LARGE SCALE GENOMIC DNA]</scope>
    <source>
        <strain evidence="5">Y9602</strain>
    </source>
</reference>
<dbReference type="InterPro" id="IPR017578">
    <property type="entry name" value="Ribazole_CobC"/>
</dbReference>
<dbReference type="RefSeq" id="WP_013575918.1">
    <property type="nucleotide sequence ID" value="NC_015061.1"/>
</dbReference>
<dbReference type="OrthoDB" id="9781415at2"/>
<dbReference type="PROSITE" id="PS00175">
    <property type="entry name" value="PG_MUTASE"/>
    <property type="match status" value="1"/>
</dbReference>
<dbReference type="PANTHER" id="PTHR48100:SF59">
    <property type="entry name" value="ADENOSYLCOBALAMIN_ALPHA-RIBAZOLE PHOSPHATASE"/>
    <property type="match status" value="1"/>
</dbReference>
<evidence type="ECO:0000313" key="6">
    <source>
        <dbReference type="Proteomes" id="UP001598201"/>
    </source>
</evidence>
<dbReference type="PANTHER" id="PTHR48100">
    <property type="entry name" value="BROAD-SPECIFICITY PHOSPHATASE YOR283W-RELATED"/>
    <property type="match status" value="1"/>
</dbReference>
<accession>A0A0H3FB35</accession>
<evidence type="ECO:0000313" key="4">
    <source>
        <dbReference type="EMBL" id="MFD3223812.1"/>
    </source>
</evidence>
<feature type="binding site" evidence="2">
    <location>
        <begin position="7"/>
        <end position="14"/>
    </location>
    <ligand>
        <name>substrate</name>
    </ligand>
</feature>
<dbReference type="CDD" id="cd07067">
    <property type="entry name" value="HP_PGM_like"/>
    <property type="match status" value="1"/>
</dbReference>
<dbReference type="AlphaFoldDB" id="A0A0H3FB35"/>
<dbReference type="Proteomes" id="UP000007257">
    <property type="component" value="Chromosome"/>
</dbReference>
<dbReference type="eggNOG" id="COG0406">
    <property type="taxonomic scope" value="Bacteria"/>
</dbReference>
<dbReference type="InterPro" id="IPR029033">
    <property type="entry name" value="His_PPase_superfam"/>
</dbReference>
<evidence type="ECO:0000313" key="3">
    <source>
        <dbReference type="EMBL" id="ADW74218.1"/>
    </source>
</evidence>
<evidence type="ECO:0000256" key="2">
    <source>
        <dbReference type="PIRSR" id="PIRSR613078-2"/>
    </source>
</evidence>
<gene>
    <name evidence="4" type="primary">cobC</name>
    <name evidence="3" type="ordered locus">Rahaq_2611</name>
    <name evidence="4" type="ORF">ACFPK4_09720</name>
</gene>
<dbReference type="InterPro" id="IPR050275">
    <property type="entry name" value="PGM_Phosphatase"/>
</dbReference>
<dbReference type="Proteomes" id="UP001598201">
    <property type="component" value="Unassembled WGS sequence"/>
</dbReference>
<dbReference type="GO" id="GO:0009236">
    <property type="term" value="P:cobalamin biosynthetic process"/>
    <property type="evidence" value="ECO:0007669"/>
    <property type="project" value="UniProtKB-UniRule"/>
</dbReference>
<dbReference type="EMBL" id="JBHUCJ010000017">
    <property type="protein sequence ID" value="MFD3223812.1"/>
    <property type="molecule type" value="Genomic_DNA"/>
</dbReference>
<dbReference type="NCBIfam" id="TIGR03162">
    <property type="entry name" value="ribazole_cobC"/>
    <property type="match status" value="1"/>
</dbReference>
<keyword evidence="4" id="KW-0378">Hydrolase</keyword>
<keyword evidence="6" id="KW-1185">Reference proteome</keyword>
<dbReference type="EMBL" id="CP002505">
    <property type="protein sequence ID" value="ADW74218.1"/>
    <property type="molecule type" value="Genomic_DNA"/>
</dbReference>
<name>A0A0H3FB35_RAHSY</name>
<reference evidence="3 5" key="2">
    <citation type="journal article" date="2012" name="J. Bacteriol.">
        <title>Complete Genome Sequence of Rahnella sp. Strain Y9602, a Gammaproteobacterium Isolate from Metal- and Radionuclide-Contaminated Soil.</title>
        <authorList>
            <person name="Martinez R.J."/>
            <person name="Bruce D."/>
            <person name="Detter C."/>
            <person name="Goodwin L.A."/>
            <person name="Han J."/>
            <person name="Han C.S."/>
            <person name="Held B."/>
            <person name="Land M.L."/>
            <person name="Mikhailova N."/>
            <person name="Nolan M."/>
            <person name="Pennacchio L."/>
            <person name="Pitluck S."/>
            <person name="Tapia R."/>
            <person name="Woyke T."/>
            <person name="Sobecky P.A."/>
        </authorList>
    </citation>
    <scope>NUCLEOTIDE SEQUENCE [LARGE SCALE GENOMIC DNA]</scope>
    <source>
        <strain evidence="3 5">Y9602</strain>
    </source>
</reference>
<feature type="binding site" evidence="2">
    <location>
        <position position="57"/>
    </location>
    <ligand>
        <name>substrate</name>
    </ligand>
</feature>
<proteinExistence type="predicted"/>
<dbReference type="KEGG" id="rah:Rahaq_2611"/>
<dbReference type="EC" id="3.1.3.73" evidence="1"/>
<dbReference type="SUPFAM" id="SSF53254">
    <property type="entry name" value="Phosphoglycerate mutase-like"/>
    <property type="match status" value="1"/>
</dbReference>
<dbReference type="GO" id="GO:0005737">
    <property type="term" value="C:cytoplasm"/>
    <property type="evidence" value="ECO:0007669"/>
    <property type="project" value="TreeGrafter"/>
</dbReference>
<protein>
    <recommendedName>
        <fullName evidence="1">Alpha-ribazole phosphatase</fullName>
        <ecNumber evidence="1">3.1.3.73</ecNumber>
    </recommendedName>
</protein>
<dbReference type="InterPro" id="IPR013078">
    <property type="entry name" value="His_Pase_superF_clade-1"/>
</dbReference>
<dbReference type="SMART" id="SM00855">
    <property type="entry name" value="PGAM"/>
    <property type="match status" value="1"/>
</dbReference>
<dbReference type="GO" id="GO:0043755">
    <property type="term" value="F:alpha-ribazole phosphatase activity"/>
    <property type="evidence" value="ECO:0007669"/>
    <property type="project" value="UniProtKB-UniRule"/>
</dbReference>
<dbReference type="InterPro" id="IPR001345">
    <property type="entry name" value="PG/BPGM_mutase_AS"/>
</dbReference>
<dbReference type="HOGENOM" id="CLU_033323_8_4_6"/>
<organism evidence="3 5">
    <name type="scientific">Rahnella sp. (strain Y9602)</name>
    <dbReference type="NCBI Taxonomy" id="2703885"/>
    <lineage>
        <taxon>Bacteria</taxon>
        <taxon>Pseudomonadati</taxon>
        <taxon>Pseudomonadota</taxon>
        <taxon>Gammaproteobacteria</taxon>
        <taxon>Enterobacterales</taxon>
        <taxon>Yersiniaceae</taxon>
        <taxon>Rahnella</taxon>
    </lineage>
</organism>
<dbReference type="Gene3D" id="3.40.50.1240">
    <property type="entry name" value="Phosphoglycerate mutase-like"/>
    <property type="match status" value="1"/>
</dbReference>
<dbReference type="Pfam" id="PF00300">
    <property type="entry name" value="His_Phos_1"/>
    <property type="match status" value="1"/>
</dbReference>
<sequence length="198" mass="22313">MKLYLIRHGQTQANVNGVFCGSSDIALTAEGERQAQHVARQLASTSLDALIHTDMRRSRDTAGIIAYGRELAMETQPLLQEMGFGEWEMRHHKELEASQAEGYQAWCQDWQKADVPQGESFTDFTQRIRQALQQLHLRPQESRLAIVAHQGSLSLLLAMMLKLAPADMWRFPFKQGCLCEIDLSPGACVIQRFNDSGI</sequence>
<evidence type="ECO:0000313" key="5">
    <source>
        <dbReference type="Proteomes" id="UP000007257"/>
    </source>
</evidence>
<evidence type="ECO:0000256" key="1">
    <source>
        <dbReference type="NCBIfam" id="TIGR03162"/>
    </source>
</evidence>
<dbReference type="PIRSF" id="PIRSF000709">
    <property type="entry name" value="6PFK_2-Ptase"/>
    <property type="match status" value="1"/>
</dbReference>